<evidence type="ECO:0000256" key="3">
    <source>
        <dbReference type="ARBA" id="ARBA00023125"/>
    </source>
</evidence>
<dbReference type="GO" id="GO:0006270">
    <property type="term" value="P:DNA replication initiation"/>
    <property type="evidence" value="ECO:0007669"/>
    <property type="project" value="TreeGrafter"/>
</dbReference>
<dbReference type="Gene3D" id="3.40.50.300">
    <property type="entry name" value="P-loop containing nucleotide triphosphate hydrolases"/>
    <property type="match status" value="1"/>
</dbReference>
<dbReference type="InterPro" id="IPR027417">
    <property type="entry name" value="P-loop_NTPase"/>
</dbReference>
<keyword evidence="2" id="KW-0067">ATP-binding</keyword>
<proteinExistence type="predicted"/>
<dbReference type="PANTHER" id="PTHR30580:SF0">
    <property type="entry name" value="PRIMOSOMAL PROTEIN N"/>
    <property type="match status" value="1"/>
</dbReference>
<gene>
    <name evidence="5" type="ORF">EBQ10_01235</name>
</gene>
<dbReference type="Pfam" id="PF17764">
    <property type="entry name" value="PriA_3primeBD"/>
    <property type="match status" value="1"/>
</dbReference>
<protein>
    <recommendedName>
        <fullName evidence="4">Primosomal protein N' 3' DNA-binding domain-containing protein</fullName>
    </recommendedName>
</protein>
<dbReference type="GO" id="GO:0003677">
    <property type="term" value="F:DNA binding"/>
    <property type="evidence" value="ECO:0007669"/>
    <property type="project" value="UniProtKB-KW"/>
</dbReference>
<dbReference type="PANTHER" id="PTHR30580">
    <property type="entry name" value="PRIMOSOMAL PROTEIN N"/>
    <property type="match status" value="1"/>
</dbReference>
<keyword evidence="3" id="KW-0238">DNA-binding</keyword>
<evidence type="ECO:0000259" key="4">
    <source>
        <dbReference type="Pfam" id="PF17764"/>
    </source>
</evidence>
<evidence type="ECO:0000313" key="5">
    <source>
        <dbReference type="EMBL" id="AZR06051.1"/>
    </source>
</evidence>
<accession>A0A3Q9GGG0</accession>
<dbReference type="EMBL" id="CP033905">
    <property type="protein sequence ID" value="AZR06051.1"/>
    <property type="molecule type" value="Genomic_DNA"/>
</dbReference>
<dbReference type="InterPro" id="IPR042115">
    <property type="entry name" value="PriA_3primeBD_sf"/>
</dbReference>
<name>A0A3Q9GGG0_9ACTO</name>
<organism evidence="5 6">
    <name type="scientific">Trueperella pyogenes</name>
    <dbReference type="NCBI Taxonomy" id="1661"/>
    <lineage>
        <taxon>Bacteria</taxon>
        <taxon>Bacillati</taxon>
        <taxon>Actinomycetota</taxon>
        <taxon>Actinomycetes</taxon>
        <taxon>Actinomycetales</taxon>
        <taxon>Actinomycetaceae</taxon>
        <taxon>Trueperella</taxon>
    </lineage>
</organism>
<evidence type="ECO:0000256" key="2">
    <source>
        <dbReference type="ARBA" id="ARBA00022840"/>
    </source>
</evidence>
<dbReference type="Gene3D" id="3.40.1440.60">
    <property type="entry name" value="PriA, 3(prime) DNA-binding domain"/>
    <property type="match status" value="1"/>
</dbReference>
<dbReference type="GO" id="GO:0006310">
    <property type="term" value="P:DNA recombination"/>
    <property type="evidence" value="ECO:0007669"/>
    <property type="project" value="TreeGrafter"/>
</dbReference>
<dbReference type="InterPro" id="IPR041222">
    <property type="entry name" value="PriA_3primeBD"/>
</dbReference>
<dbReference type="GO" id="GO:0043138">
    <property type="term" value="F:3'-5' DNA helicase activity"/>
    <property type="evidence" value="ECO:0007669"/>
    <property type="project" value="TreeGrafter"/>
</dbReference>
<evidence type="ECO:0000313" key="6">
    <source>
        <dbReference type="Proteomes" id="UP000275951"/>
    </source>
</evidence>
<dbReference type="SUPFAM" id="SSF52540">
    <property type="entry name" value="P-loop containing nucleoside triphosphate hydrolases"/>
    <property type="match status" value="1"/>
</dbReference>
<dbReference type="GO" id="GO:0006302">
    <property type="term" value="P:double-strand break repair"/>
    <property type="evidence" value="ECO:0007669"/>
    <property type="project" value="TreeGrafter"/>
</dbReference>
<sequence>MTNDDGLFELPEFGHQEELLSLRPVARTVDSAVDRPVARVLVDMPQPHMDRLFDYEIAPKMADVEEGARVVVEIGSRKVSGFVVERAQTTSVATLRPLHRVVSPMRVLNPDVLELARAVAARQAAPVADCLRLAVPQRHARAEREFFDLPPRRSDLQELGDAAWSSYIGGLEFTSEIRAGRRPCAVVNMRARDRFHHLLPFLVSAVRLAGESAIVVVPTPVLARQVADLIAQVVGEKPALVISQEEHATRYSTFLSILTGGSRIVVGTRAAVWAPVQNLGLVVIADDHHSALKERRSPYVHAREVLAIRAQQAGASFVSFDYGPSPELAATVERGQARWITPAQSGQRSAVAQIMAAQDFRVEGVDLARMPSSVFAVARSGLEHGPVLFLVPRAGYIPVTACNRCRELATCPICGGYLAISHPGAPLQCSRCAQVTHRFTCSHCKGTQMRAVRIGSQRTAQEVGRAFAGIPIHVAGVGREPVEIDGSRRIVVATPGAVPHVAGGYAAGIVLDAGYLLRSVRLEAEVHFLRAIAHTAAHIRPRAAGGKLLVVGDVPAGLMAALHTWDMAGWSASLLDERRAVGLPPTTCWVELRGERKSLHDFLGLVRANAIQAGYQPADTPLDALLTGGAQDVVPGMTVLGPHDDGQEVVAYVRYPERERSEKTAMLYTAIREASAKRIATGLRVSVDPIL</sequence>
<evidence type="ECO:0000256" key="1">
    <source>
        <dbReference type="ARBA" id="ARBA00022741"/>
    </source>
</evidence>
<dbReference type="GO" id="GO:0005524">
    <property type="term" value="F:ATP binding"/>
    <property type="evidence" value="ECO:0007669"/>
    <property type="project" value="UniProtKB-KW"/>
</dbReference>
<dbReference type="Proteomes" id="UP000275951">
    <property type="component" value="Chromosome"/>
</dbReference>
<dbReference type="AlphaFoldDB" id="A0A3Q9GGG0"/>
<reference evidence="5 6" key="1">
    <citation type="submission" date="2018-11" db="EMBL/GenBank/DDBJ databases">
        <title>Multidrug-resistant genes are associated with an 42-kb island TGI1 carrying a complex class 1 integron in a Trueperella pyogenes.</title>
        <authorList>
            <person name="Dong W."/>
        </authorList>
    </citation>
    <scope>NUCLEOTIDE SEQUENCE [LARGE SCALE GENOMIC DNA]</scope>
    <source>
        <strain evidence="5 6">TP4</strain>
    </source>
</reference>
<feature type="domain" description="Primosomal protein N' 3' DNA-binding" evidence="4">
    <location>
        <begin position="39"/>
        <end position="136"/>
    </location>
</feature>
<keyword evidence="1" id="KW-0547">Nucleotide-binding</keyword>
<dbReference type="RefSeq" id="WP_108725838.1">
    <property type="nucleotide sequence ID" value="NZ_CP029001.1"/>
</dbReference>